<dbReference type="EMBL" id="CALNXJ010000001">
    <property type="protein sequence ID" value="CAH3031060.1"/>
    <property type="molecule type" value="Genomic_DNA"/>
</dbReference>
<organism evidence="1 2">
    <name type="scientific">Pocillopora meandrina</name>
    <dbReference type="NCBI Taxonomy" id="46732"/>
    <lineage>
        <taxon>Eukaryota</taxon>
        <taxon>Metazoa</taxon>
        <taxon>Cnidaria</taxon>
        <taxon>Anthozoa</taxon>
        <taxon>Hexacorallia</taxon>
        <taxon>Scleractinia</taxon>
        <taxon>Astrocoeniina</taxon>
        <taxon>Pocilloporidae</taxon>
        <taxon>Pocillopora</taxon>
    </lineage>
</organism>
<comment type="caution">
    <text evidence="1">The sequence shown here is derived from an EMBL/GenBank/DDBJ whole genome shotgun (WGS) entry which is preliminary data.</text>
</comment>
<gene>
    <name evidence="1" type="ORF">PMEA_00000782</name>
</gene>
<dbReference type="InterPro" id="IPR036056">
    <property type="entry name" value="Fibrinogen-like_C"/>
</dbReference>
<dbReference type="AlphaFoldDB" id="A0AAU9VLV2"/>
<sequence length="261" mass="30094">CRSLNFCSKDKSCDLNDARRQVYPEDYGPKAGCIYIDVSESPESCAAIQQEWPQAESGYYWITIGSREVQVFCDMTSYDTTDIKKIQNSSKNLFRIPSSRMTKHNCTKIITWRYLVYTDSIAYNFSSPSLTLFFSGTFRVDVLRKGVSYTVFYQIPSGPEKFNSACGYGTFPRIIISYSYPYQWETNSCNNIDVGYRIYSDCHRAPNFDGKIMCFKIASDSHISFHLKTDHIRRALYGFPQCRGENNHGIYYNNSGMLFVK</sequence>
<dbReference type="Gene3D" id="2.60.120.1000">
    <property type="match status" value="1"/>
</dbReference>
<dbReference type="SUPFAM" id="SSF56496">
    <property type="entry name" value="Fibrinogen C-terminal domain-like"/>
    <property type="match status" value="1"/>
</dbReference>
<proteinExistence type="predicted"/>
<dbReference type="Proteomes" id="UP001159428">
    <property type="component" value="Unassembled WGS sequence"/>
</dbReference>
<protein>
    <recommendedName>
        <fullName evidence="3">CUB domain-containing protein</fullName>
    </recommendedName>
</protein>
<accession>A0AAU9VLV2</accession>
<evidence type="ECO:0000313" key="2">
    <source>
        <dbReference type="Proteomes" id="UP001159428"/>
    </source>
</evidence>
<reference evidence="1 2" key="1">
    <citation type="submission" date="2022-05" db="EMBL/GenBank/DDBJ databases">
        <authorList>
            <consortium name="Genoscope - CEA"/>
            <person name="William W."/>
        </authorList>
    </citation>
    <scope>NUCLEOTIDE SEQUENCE [LARGE SCALE GENOMIC DNA]</scope>
</reference>
<name>A0AAU9VLV2_9CNID</name>
<keyword evidence="2" id="KW-1185">Reference proteome</keyword>
<evidence type="ECO:0008006" key="3">
    <source>
        <dbReference type="Google" id="ProtNLM"/>
    </source>
</evidence>
<evidence type="ECO:0000313" key="1">
    <source>
        <dbReference type="EMBL" id="CAH3031060.1"/>
    </source>
</evidence>
<dbReference type="NCBIfam" id="NF040941">
    <property type="entry name" value="GGGWT_bact"/>
    <property type="match status" value="1"/>
</dbReference>
<feature type="non-terminal residue" evidence="1">
    <location>
        <position position="1"/>
    </location>
</feature>